<dbReference type="Proteomes" id="UP000815698">
    <property type="component" value="Chromosome"/>
</dbReference>
<dbReference type="InterPro" id="IPR029058">
    <property type="entry name" value="AB_hydrolase_fold"/>
</dbReference>
<keyword evidence="2" id="KW-1185">Reference proteome</keyword>
<dbReference type="EMBL" id="CP023482">
    <property type="protein sequence ID" value="ATH97437.1"/>
    <property type="molecule type" value="Genomic_DNA"/>
</dbReference>
<evidence type="ECO:0000313" key="1">
    <source>
        <dbReference type="EMBL" id="ATH97437.1"/>
    </source>
</evidence>
<gene>
    <name evidence="1" type="ORF">COP05_10455</name>
</gene>
<sequence length="274" mass="30404">MIHSRMDFHSPALGMGTSAVVLYPQQTDGQIGMAGGIDLDENGEPRVPVLYLLHGLSDDCTGWTRRTSIERYASAKGICVVMPEVRRSFYADEVLGEKYWTYVSEELPALINQTFRISTAREDTFVAGLSMGGFGAMKLALNHPERFAAAGSFSGALAVAERDYTEFGHAMPARVWGQGLTPEAGSVYEPFFEGVEQGKFPAIDDVNALARAAEPGSLPRLWIGCGTEDFLLEETRTFVRTLEERGHAHEVTYTPGAHEWAVWDEYVRRFLDWI</sequence>
<dbReference type="Gene3D" id="3.40.50.1820">
    <property type="entry name" value="alpha/beta hydrolase"/>
    <property type="match status" value="1"/>
</dbReference>
<protein>
    <submittedName>
        <fullName evidence="1">Esterase</fullName>
    </submittedName>
</protein>
<dbReference type="PANTHER" id="PTHR48098:SF1">
    <property type="entry name" value="DIACYLGLYCEROL ACYLTRANSFERASE_MYCOLYLTRANSFERASE AG85A"/>
    <property type="match status" value="1"/>
</dbReference>
<evidence type="ECO:0000313" key="2">
    <source>
        <dbReference type="Proteomes" id="UP000815698"/>
    </source>
</evidence>
<dbReference type="PANTHER" id="PTHR48098">
    <property type="entry name" value="ENTEROCHELIN ESTERASE-RELATED"/>
    <property type="match status" value="1"/>
</dbReference>
<proteinExistence type="predicted"/>
<organism evidence="1 2">
    <name type="scientific">Dermabacter jinjuensis</name>
    <dbReference type="NCBI Taxonomy" id="1667168"/>
    <lineage>
        <taxon>Bacteria</taxon>
        <taxon>Bacillati</taxon>
        <taxon>Actinomycetota</taxon>
        <taxon>Actinomycetes</taxon>
        <taxon>Micrococcales</taxon>
        <taxon>Dermabacteraceae</taxon>
        <taxon>Dermabacter</taxon>
    </lineage>
</organism>
<reference evidence="1 2" key="1">
    <citation type="journal article" date="2016" name="Int. J. Syst. Evol. Microbiol.">
        <title>Dermabacter jinjuensis sp. nov., a novel species of the genus Dermabacter isolated from a clinical specimen.</title>
        <authorList>
            <person name="Park Y.K."/>
            <person name="Lee K.M."/>
            <person name="Lee W.K."/>
            <person name="Cho M.J."/>
            <person name="Lee H.S."/>
            <person name="Cho Y.G."/>
            <person name="Lee Y.C."/>
            <person name="Lee W.K."/>
            <person name="Seong W.K."/>
            <person name="Hwang K.J."/>
        </authorList>
    </citation>
    <scope>NUCLEOTIDE SEQUENCE [LARGE SCALE GENOMIC DNA]</scope>
    <source>
        <strain evidence="1 2">32T</strain>
    </source>
</reference>
<dbReference type="InterPro" id="IPR050583">
    <property type="entry name" value="Mycobacterial_A85_antigen"/>
</dbReference>
<dbReference type="InterPro" id="IPR000801">
    <property type="entry name" value="Esterase-like"/>
</dbReference>
<dbReference type="Pfam" id="PF00756">
    <property type="entry name" value="Esterase"/>
    <property type="match status" value="1"/>
</dbReference>
<dbReference type="SUPFAM" id="SSF53474">
    <property type="entry name" value="alpha/beta-Hydrolases"/>
    <property type="match status" value="1"/>
</dbReference>
<name>A0ABM6PPV6_9MICO</name>
<dbReference type="RefSeq" id="WP_096883462.1">
    <property type="nucleotide sequence ID" value="NZ_CP023482.1"/>
</dbReference>
<accession>A0ABM6PPV6</accession>